<accession>A0A1F6D5C6</accession>
<evidence type="ECO:0000256" key="10">
    <source>
        <dbReference type="ARBA" id="ARBA00023239"/>
    </source>
</evidence>
<evidence type="ECO:0000259" key="13">
    <source>
        <dbReference type="SMART" id="SM00478"/>
    </source>
</evidence>
<dbReference type="PROSITE" id="PS01155">
    <property type="entry name" value="ENDONUCLEASE_III_2"/>
    <property type="match status" value="1"/>
</dbReference>
<reference evidence="14 15" key="1">
    <citation type="journal article" date="2016" name="Nat. Commun.">
        <title>Thousands of microbial genomes shed light on interconnected biogeochemical processes in an aquifer system.</title>
        <authorList>
            <person name="Anantharaman K."/>
            <person name="Brown C.T."/>
            <person name="Hug L.A."/>
            <person name="Sharon I."/>
            <person name="Castelle C.J."/>
            <person name="Probst A.J."/>
            <person name="Thomas B.C."/>
            <person name="Singh A."/>
            <person name="Wilkins M.J."/>
            <person name="Karaoz U."/>
            <person name="Brodie E.L."/>
            <person name="Williams K.H."/>
            <person name="Hubbard S.S."/>
            <person name="Banfield J.F."/>
        </authorList>
    </citation>
    <scope>NUCLEOTIDE SEQUENCE [LARGE SCALE GENOMIC DNA]</scope>
    <source>
        <strain evidence="15">RIFCSPLOWO2_12_FULL_64_10</strain>
    </source>
</reference>
<dbReference type="Pfam" id="PF00730">
    <property type="entry name" value="HhH-GPD"/>
    <property type="match status" value="1"/>
</dbReference>
<keyword evidence="11 12" id="KW-0326">Glycosidase</keyword>
<dbReference type="AlphaFoldDB" id="A0A1F6D5C6"/>
<organism evidence="14 15">
    <name type="scientific">Handelsmanbacteria sp. (strain RIFCSPLOWO2_12_FULL_64_10)</name>
    <dbReference type="NCBI Taxonomy" id="1817868"/>
    <lineage>
        <taxon>Bacteria</taxon>
        <taxon>Candidatus Handelsmaniibacteriota</taxon>
    </lineage>
</organism>
<feature type="binding site" evidence="12">
    <location>
        <position position="203"/>
    </location>
    <ligand>
        <name>[4Fe-4S] cluster</name>
        <dbReference type="ChEBI" id="CHEBI:49883"/>
    </ligand>
</feature>
<dbReference type="GO" id="GO:0006285">
    <property type="term" value="P:base-excision repair, AP site formation"/>
    <property type="evidence" value="ECO:0007669"/>
    <property type="project" value="TreeGrafter"/>
</dbReference>
<dbReference type="FunFam" id="1.10.1670.10:FF:000001">
    <property type="entry name" value="Endonuclease III"/>
    <property type="match status" value="1"/>
</dbReference>
<evidence type="ECO:0000256" key="8">
    <source>
        <dbReference type="ARBA" id="ARBA00023125"/>
    </source>
</evidence>
<dbReference type="InterPro" id="IPR004036">
    <property type="entry name" value="Endonuclease-III-like_CS2"/>
</dbReference>
<evidence type="ECO:0000256" key="12">
    <source>
        <dbReference type="HAMAP-Rule" id="MF_00942"/>
    </source>
</evidence>
<evidence type="ECO:0000256" key="1">
    <source>
        <dbReference type="ARBA" id="ARBA00008343"/>
    </source>
</evidence>
<sequence>METLEDKKKRARRVIAGLRKAFPDAKCSLDYENPLQLLIATILSAQCTDERVNAVTPALFARYRTAQDFADAPVEEIEGFIRSTGFFRNKAKNIQACCEGLAREHGGEVPRDMEALTRLAGVGRKTANVVLGNAFGIASGVVVDTHVRRITHRLGLTRHQDPEKIEQDLVELIPKKDWVDFSHLLIHHGRRTCEARSPDCPACPINRDCPSRQT</sequence>
<keyword evidence="14" id="KW-0540">Nuclease</keyword>
<dbReference type="PIRSF" id="PIRSF001435">
    <property type="entry name" value="Nth"/>
    <property type="match status" value="1"/>
</dbReference>
<dbReference type="GO" id="GO:0051539">
    <property type="term" value="F:4 iron, 4 sulfur cluster binding"/>
    <property type="evidence" value="ECO:0007669"/>
    <property type="project" value="UniProtKB-UniRule"/>
</dbReference>
<evidence type="ECO:0000313" key="14">
    <source>
        <dbReference type="EMBL" id="OGG56242.1"/>
    </source>
</evidence>
<evidence type="ECO:0000256" key="7">
    <source>
        <dbReference type="ARBA" id="ARBA00023014"/>
    </source>
</evidence>
<keyword evidence="7 12" id="KW-0411">Iron-sulfur</keyword>
<dbReference type="NCBIfam" id="TIGR01083">
    <property type="entry name" value="nth"/>
    <property type="match status" value="1"/>
</dbReference>
<dbReference type="InterPro" id="IPR003265">
    <property type="entry name" value="HhH-GPD_domain"/>
</dbReference>
<comment type="caution">
    <text evidence="14">The sequence shown here is derived from an EMBL/GenBank/DDBJ whole genome shotgun (WGS) entry which is preliminary data.</text>
</comment>
<dbReference type="GO" id="GO:0046872">
    <property type="term" value="F:metal ion binding"/>
    <property type="evidence" value="ECO:0007669"/>
    <property type="project" value="UniProtKB-KW"/>
</dbReference>
<dbReference type="GO" id="GO:0140078">
    <property type="term" value="F:class I DNA-(apurinic or apyrimidinic site) endonuclease activity"/>
    <property type="evidence" value="ECO:0007669"/>
    <property type="project" value="UniProtKB-EC"/>
</dbReference>
<evidence type="ECO:0000313" key="15">
    <source>
        <dbReference type="Proteomes" id="UP000178606"/>
    </source>
</evidence>
<dbReference type="InterPro" id="IPR005759">
    <property type="entry name" value="Nth"/>
</dbReference>
<dbReference type="InterPro" id="IPR023170">
    <property type="entry name" value="HhH_base_excis_C"/>
</dbReference>
<evidence type="ECO:0000256" key="4">
    <source>
        <dbReference type="ARBA" id="ARBA00022763"/>
    </source>
</evidence>
<comment type="similarity">
    <text evidence="1 12">Belongs to the Nth/MutY family.</text>
</comment>
<evidence type="ECO:0000256" key="3">
    <source>
        <dbReference type="ARBA" id="ARBA00022723"/>
    </source>
</evidence>
<keyword evidence="14" id="KW-0255">Endonuclease</keyword>
<evidence type="ECO:0000256" key="6">
    <source>
        <dbReference type="ARBA" id="ARBA00023004"/>
    </source>
</evidence>
<keyword evidence="3 12" id="KW-0479">Metal-binding</keyword>
<keyword evidence="5 12" id="KW-0378">Hydrolase</keyword>
<dbReference type="GO" id="GO:0019104">
    <property type="term" value="F:DNA N-glycosylase activity"/>
    <property type="evidence" value="ECO:0007669"/>
    <property type="project" value="UniProtKB-UniRule"/>
</dbReference>
<dbReference type="Gene3D" id="1.10.1670.10">
    <property type="entry name" value="Helix-hairpin-Helix base-excision DNA repair enzymes (C-terminal)"/>
    <property type="match status" value="1"/>
</dbReference>
<dbReference type="EMBL" id="MFKF01000040">
    <property type="protein sequence ID" value="OGG56242.1"/>
    <property type="molecule type" value="Genomic_DNA"/>
</dbReference>
<comment type="function">
    <text evidence="12">DNA repair enzyme that has both DNA N-glycosylase activity and AP-lyase activity. The DNA N-glycosylase activity releases various damaged pyrimidines from DNA by cleaving the N-glycosidic bond, leaving an AP (apurinic/apyrimidinic) site. The AP-lyase activity cleaves the phosphodiester bond 3' to the AP site by a beta-elimination, leaving a 3'-terminal unsaturated sugar and a product with a terminal 5'-phosphate.</text>
</comment>
<keyword evidence="4 12" id="KW-0227">DNA damage</keyword>
<keyword evidence="10 12" id="KW-0456">Lyase</keyword>
<dbReference type="PANTHER" id="PTHR10359">
    <property type="entry name" value="A/G-SPECIFIC ADENINE GLYCOSYLASE/ENDONUCLEASE III"/>
    <property type="match status" value="1"/>
</dbReference>
<feature type="domain" description="HhH-GPD" evidence="13">
    <location>
        <begin position="43"/>
        <end position="191"/>
    </location>
</feature>
<feature type="binding site" evidence="12">
    <location>
        <position position="200"/>
    </location>
    <ligand>
        <name>[4Fe-4S] cluster</name>
        <dbReference type="ChEBI" id="CHEBI:49883"/>
    </ligand>
</feature>
<dbReference type="PANTHER" id="PTHR10359:SF18">
    <property type="entry name" value="ENDONUCLEASE III"/>
    <property type="match status" value="1"/>
</dbReference>
<name>A0A1F6D5C6_HANXR</name>
<dbReference type="SUPFAM" id="SSF48150">
    <property type="entry name" value="DNA-glycosylase"/>
    <property type="match status" value="1"/>
</dbReference>
<dbReference type="CDD" id="cd00056">
    <property type="entry name" value="ENDO3c"/>
    <property type="match status" value="1"/>
</dbReference>
<dbReference type="Proteomes" id="UP000178606">
    <property type="component" value="Unassembled WGS sequence"/>
</dbReference>
<dbReference type="SMART" id="SM00478">
    <property type="entry name" value="ENDO3c"/>
    <property type="match status" value="1"/>
</dbReference>
<dbReference type="InterPro" id="IPR000445">
    <property type="entry name" value="HhH_motif"/>
</dbReference>
<proteinExistence type="inferred from homology"/>
<gene>
    <name evidence="12" type="primary">nth</name>
    <name evidence="14" type="ORF">A3F84_10255</name>
</gene>
<keyword evidence="8 12" id="KW-0238">DNA-binding</keyword>
<dbReference type="HAMAP" id="MF_00942">
    <property type="entry name" value="Nth"/>
    <property type="match status" value="1"/>
</dbReference>
<protein>
    <recommendedName>
        <fullName evidence="12">Endonuclease III</fullName>
        <ecNumber evidence="12">4.2.99.18</ecNumber>
    </recommendedName>
    <alternativeName>
        <fullName evidence="12">DNA-(apurinic or apyrimidinic site) lyase</fullName>
    </alternativeName>
</protein>
<dbReference type="FunFam" id="1.10.340.30:FF:000001">
    <property type="entry name" value="Endonuclease III"/>
    <property type="match status" value="1"/>
</dbReference>
<evidence type="ECO:0000256" key="2">
    <source>
        <dbReference type="ARBA" id="ARBA00022485"/>
    </source>
</evidence>
<dbReference type="Gene3D" id="1.10.340.30">
    <property type="entry name" value="Hypothetical protein, domain 2"/>
    <property type="match status" value="1"/>
</dbReference>
<dbReference type="InterPro" id="IPR011257">
    <property type="entry name" value="DNA_glycosylase"/>
</dbReference>
<keyword evidence="6 12" id="KW-0408">Iron</keyword>
<evidence type="ECO:0000256" key="11">
    <source>
        <dbReference type="ARBA" id="ARBA00023295"/>
    </source>
</evidence>
<evidence type="ECO:0000256" key="5">
    <source>
        <dbReference type="ARBA" id="ARBA00022801"/>
    </source>
</evidence>
<keyword evidence="9 12" id="KW-0234">DNA repair</keyword>
<dbReference type="Pfam" id="PF00633">
    <property type="entry name" value="HHH"/>
    <property type="match status" value="1"/>
</dbReference>
<feature type="binding site" evidence="12">
    <location>
        <position position="209"/>
    </location>
    <ligand>
        <name>[4Fe-4S] cluster</name>
        <dbReference type="ChEBI" id="CHEBI:49883"/>
    </ligand>
</feature>
<dbReference type="GO" id="GO:0003677">
    <property type="term" value="F:DNA binding"/>
    <property type="evidence" value="ECO:0007669"/>
    <property type="project" value="UniProtKB-UniRule"/>
</dbReference>
<comment type="cofactor">
    <cofactor evidence="12">
        <name>[4Fe-4S] cluster</name>
        <dbReference type="ChEBI" id="CHEBI:49883"/>
    </cofactor>
    <text evidence="12">Binds 1 [4Fe-4S] cluster.</text>
</comment>
<keyword evidence="2 12" id="KW-0004">4Fe-4S</keyword>
<dbReference type="EC" id="4.2.99.18" evidence="12"/>
<evidence type="ECO:0000256" key="9">
    <source>
        <dbReference type="ARBA" id="ARBA00023204"/>
    </source>
</evidence>
<comment type="catalytic activity">
    <reaction evidence="12">
        <text>2'-deoxyribonucleotide-(2'-deoxyribose 5'-phosphate)-2'-deoxyribonucleotide-DNA = a 3'-end 2'-deoxyribonucleotide-(2,3-dehydro-2,3-deoxyribose 5'-phosphate)-DNA + a 5'-end 5'-phospho-2'-deoxyribonucleoside-DNA + H(+)</text>
        <dbReference type="Rhea" id="RHEA:66592"/>
        <dbReference type="Rhea" id="RHEA-COMP:13180"/>
        <dbReference type="Rhea" id="RHEA-COMP:16897"/>
        <dbReference type="Rhea" id="RHEA-COMP:17067"/>
        <dbReference type="ChEBI" id="CHEBI:15378"/>
        <dbReference type="ChEBI" id="CHEBI:136412"/>
        <dbReference type="ChEBI" id="CHEBI:157695"/>
        <dbReference type="ChEBI" id="CHEBI:167181"/>
        <dbReference type="EC" id="4.2.99.18"/>
    </reaction>
</comment>
<feature type="binding site" evidence="12">
    <location>
        <position position="193"/>
    </location>
    <ligand>
        <name>[4Fe-4S] cluster</name>
        <dbReference type="ChEBI" id="CHEBI:49883"/>
    </ligand>
</feature>